<evidence type="ECO:0000313" key="1">
    <source>
        <dbReference type="EMBL" id="ODQ63356.1"/>
    </source>
</evidence>
<protein>
    <submittedName>
        <fullName evidence="1">Uncharacterized protein</fullName>
    </submittedName>
</protein>
<proteinExistence type="predicted"/>
<sequence>MLLHKDEMDELDADPTDRLKLFVKDDENFKELDSEDGLHSLTDVLDAATDVGYL</sequence>
<dbReference type="EMBL" id="KV454415">
    <property type="protein sequence ID" value="ODQ63356.1"/>
    <property type="molecule type" value="Genomic_DNA"/>
</dbReference>
<dbReference type="AlphaFoldDB" id="A0A1E3PD69"/>
<organism evidence="1 2">
    <name type="scientific">Nadsonia fulvescens var. elongata DSM 6958</name>
    <dbReference type="NCBI Taxonomy" id="857566"/>
    <lineage>
        <taxon>Eukaryota</taxon>
        <taxon>Fungi</taxon>
        <taxon>Dikarya</taxon>
        <taxon>Ascomycota</taxon>
        <taxon>Saccharomycotina</taxon>
        <taxon>Dipodascomycetes</taxon>
        <taxon>Dipodascales</taxon>
        <taxon>Dipodascales incertae sedis</taxon>
        <taxon>Nadsonia</taxon>
    </lineage>
</organism>
<evidence type="ECO:0000313" key="2">
    <source>
        <dbReference type="Proteomes" id="UP000095009"/>
    </source>
</evidence>
<keyword evidence="2" id="KW-1185">Reference proteome</keyword>
<reference evidence="1 2" key="1">
    <citation type="journal article" date="2016" name="Proc. Natl. Acad. Sci. U.S.A.">
        <title>Comparative genomics of biotechnologically important yeasts.</title>
        <authorList>
            <person name="Riley R."/>
            <person name="Haridas S."/>
            <person name="Wolfe K.H."/>
            <person name="Lopes M.R."/>
            <person name="Hittinger C.T."/>
            <person name="Goeker M."/>
            <person name="Salamov A.A."/>
            <person name="Wisecaver J.H."/>
            <person name="Long T.M."/>
            <person name="Calvey C.H."/>
            <person name="Aerts A.L."/>
            <person name="Barry K.W."/>
            <person name="Choi C."/>
            <person name="Clum A."/>
            <person name="Coughlan A.Y."/>
            <person name="Deshpande S."/>
            <person name="Douglass A.P."/>
            <person name="Hanson S.J."/>
            <person name="Klenk H.-P."/>
            <person name="LaButti K.M."/>
            <person name="Lapidus A."/>
            <person name="Lindquist E.A."/>
            <person name="Lipzen A.M."/>
            <person name="Meier-Kolthoff J.P."/>
            <person name="Ohm R.A."/>
            <person name="Otillar R.P."/>
            <person name="Pangilinan J.L."/>
            <person name="Peng Y."/>
            <person name="Rokas A."/>
            <person name="Rosa C.A."/>
            <person name="Scheuner C."/>
            <person name="Sibirny A.A."/>
            <person name="Slot J.C."/>
            <person name="Stielow J.B."/>
            <person name="Sun H."/>
            <person name="Kurtzman C.P."/>
            <person name="Blackwell M."/>
            <person name="Grigoriev I.V."/>
            <person name="Jeffries T.W."/>
        </authorList>
    </citation>
    <scope>NUCLEOTIDE SEQUENCE [LARGE SCALE GENOMIC DNA]</scope>
    <source>
        <strain evidence="1 2">DSM 6958</strain>
    </source>
</reference>
<gene>
    <name evidence="1" type="ORF">NADFUDRAFT_84491</name>
</gene>
<dbReference type="Proteomes" id="UP000095009">
    <property type="component" value="Unassembled WGS sequence"/>
</dbReference>
<name>A0A1E3PD69_9ASCO</name>
<accession>A0A1E3PD69</accession>